<dbReference type="RefSeq" id="WP_115569916.1">
    <property type="nucleotide sequence ID" value="NZ_NXLV01000013.1"/>
</dbReference>
<gene>
    <name evidence="1" type="ORF">CQA58_06510</name>
</gene>
<organism evidence="1 2">
    <name type="scientific">Helicobacter brantae</name>
    <dbReference type="NCBI Taxonomy" id="375927"/>
    <lineage>
        <taxon>Bacteria</taxon>
        <taxon>Pseudomonadati</taxon>
        <taxon>Campylobacterota</taxon>
        <taxon>Epsilonproteobacteria</taxon>
        <taxon>Campylobacterales</taxon>
        <taxon>Helicobacteraceae</taxon>
        <taxon>Helicobacter</taxon>
    </lineage>
</organism>
<sequence>MKKTLLASLGLATSLLAITQEQQIEIDRIFEGYRAKIESNQSLSESRKKSILNNLADKKKEIESQSDEEIAIYLDKNSGDSERIERAKQKEKELGIEEYKPTSSDDWLGWVFGSFGARFSSFFGGNSGGAYMGYATIGPKYNFSSGGSSFLRTKGFSLSLPIGFGAINTSGIKNDVDFALPIALEANYMFSDYMGFGISAGVRYTFSPQDIGNLHIMDFYAGFDLIYGAYIEAGYVFYSSQDVTLGNRTYSTDPLSGAITLNVGWRF</sequence>
<reference evidence="1 2" key="1">
    <citation type="submission" date="2018-04" db="EMBL/GenBank/DDBJ databases">
        <title>Novel Campyloabacter and Helicobacter Species and Strains.</title>
        <authorList>
            <person name="Mannion A.J."/>
            <person name="Shen Z."/>
            <person name="Fox J.G."/>
        </authorList>
    </citation>
    <scope>NUCLEOTIDE SEQUENCE [LARGE SCALE GENOMIC DNA]</scope>
    <source>
        <strain evidence="1 2">MIT 04-9366</strain>
    </source>
</reference>
<dbReference type="OrthoDB" id="5330818at2"/>
<protein>
    <submittedName>
        <fullName evidence="1">Uncharacterized protein</fullName>
    </submittedName>
</protein>
<name>A0A3D8IWZ9_9HELI</name>
<dbReference type="EMBL" id="NXLV01000013">
    <property type="protein sequence ID" value="RDU69788.1"/>
    <property type="molecule type" value="Genomic_DNA"/>
</dbReference>
<dbReference type="Proteomes" id="UP000257045">
    <property type="component" value="Unassembled WGS sequence"/>
</dbReference>
<evidence type="ECO:0000313" key="2">
    <source>
        <dbReference type="Proteomes" id="UP000257045"/>
    </source>
</evidence>
<comment type="caution">
    <text evidence="1">The sequence shown here is derived from an EMBL/GenBank/DDBJ whole genome shotgun (WGS) entry which is preliminary data.</text>
</comment>
<accession>A0A3D8IWZ9</accession>
<dbReference type="AlphaFoldDB" id="A0A3D8IWZ9"/>
<keyword evidence="2" id="KW-1185">Reference proteome</keyword>
<evidence type="ECO:0000313" key="1">
    <source>
        <dbReference type="EMBL" id="RDU69788.1"/>
    </source>
</evidence>
<proteinExistence type="predicted"/>